<name>A0A2U3P2Y0_9MYCO</name>
<dbReference type="Proteomes" id="UP000240424">
    <property type="component" value="Unassembled WGS sequence"/>
</dbReference>
<sequence length="170" mass="17918">MGGLRAMSGAAAAVSVVAGFGTVASAHGATYGIELNGSYHVTSNGNWAQTNERYSGEKTVIQTWTITSSCEDPLKCTGQVNSDQGWSAPLRFVDDHWIAGREINNWEPCSDGAAAVGHQKFLFWGVGADGMQDATNTTLLAGIDETVGPSGACGINKPLVIKMPMRLERV</sequence>
<reference evidence="1 2" key="1">
    <citation type="submission" date="2017-01" db="EMBL/GenBank/DDBJ databases">
        <authorList>
            <consortium name="Urmite Genomes"/>
        </authorList>
    </citation>
    <scope>NUCLEOTIDE SEQUENCE [LARGE SCALE GENOMIC DNA]</scope>
    <source>
        <strain evidence="1 2">AB215</strain>
    </source>
</reference>
<keyword evidence="2" id="KW-1185">Reference proteome</keyword>
<proteinExistence type="predicted"/>
<evidence type="ECO:0000313" key="2">
    <source>
        <dbReference type="Proteomes" id="UP000240424"/>
    </source>
</evidence>
<organism evidence="1 2">
    <name type="scientific">Mycobacterium numidiamassiliense</name>
    <dbReference type="NCBI Taxonomy" id="1841861"/>
    <lineage>
        <taxon>Bacteria</taxon>
        <taxon>Bacillati</taxon>
        <taxon>Actinomycetota</taxon>
        <taxon>Actinomycetes</taxon>
        <taxon>Mycobacteriales</taxon>
        <taxon>Mycobacteriaceae</taxon>
        <taxon>Mycobacterium</taxon>
    </lineage>
</organism>
<dbReference type="EMBL" id="FUEZ01000003">
    <property type="protein sequence ID" value="SPM38122.1"/>
    <property type="molecule type" value="Genomic_DNA"/>
</dbReference>
<evidence type="ECO:0000313" key="1">
    <source>
        <dbReference type="EMBL" id="SPM38122.1"/>
    </source>
</evidence>
<accession>A0A2U3P2Y0</accession>
<dbReference type="AlphaFoldDB" id="A0A2U3P2Y0"/>
<dbReference type="RefSeq" id="WP_245830101.1">
    <property type="nucleotide sequence ID" value="NZ_FUEZ01000003.1"/>
</dbReference>
<gene>
    <name evidence="1" type="ORF">MNAB215_298</name>
</gene>
<protein>
    <submittedName>
        <fullName evidence="1">Uncharacterized protein</fullName>
    </submittedName>
</protein>